<evidence type="ECO:0000313" key="1">
    <source>
        <dbReference type="EMBL" id="OWY99510.1"/>
    </source>
</evidence>
<keyword evidence="2" id="KW-1185">Reference proteome</keyword>
<dbReference type="AlphaFoldDB" id="A0A225V224"/>
<dbReference type="OrthoDB" id="145655at2759"/>
<proteinExistence type="predicted"/>
<evidence type="ECO:0000313" key="2">
    <source>
        <dbReference type="Proteomes" id="UP000198211"/>
    </source>
</evidence>
<gene>
    <name evidence="1" type="ORF">PHMEG_00029474</name>
</gene>
<reference evidence="2" key="1">
    <citation type="submission" date="2017-03" db="EMBL/GenBank/DDBJ databases">
        <title>Phytopthora megakarya and P. palmivora, two closely related causual agents of cacao black pod achieved similar genome size and gene model numbers by different mechanisms.</title>
        <authorList>
            <person name="Ali S."/>
            <person name="Shao J."/>
            <person name="Larry D.J."/>
            <person name="Kronmiller B."/>
            <person name="Shen D."/>
            <person name="Strem M.D."/>
            <person name="Melnick R.L."/>
            <person name="Guiltinan M.J."/>
            <person name="Tyler B.M."/>
            <person name="Meinhardt L.W."/>
            <person name="Bailey B.A."/>
        </authorList>
    </citation>
    <scope>NUCLEOTIDE SEQUENCE [LARGE SCALE GENOMIC DNA]</scope>
    <source>
        <strain evidence="2">zdho120</strain>
    </source>
</reference>
<sequence length="152" mass="17436">LAGEWKTFSSLTFPALPADSLVWRNAVKAHPFKLLHSLQAVDSPEFVLRSVNASILQEWTRKIRIDCLHHGLVTLRDLQGDDSSKDQLNETINYLVAERDEMVNDSYIHGRDLWAQLRQYKPERVGLLKLCKRAQAGQLARLIVYFSVFLCT</sequence>
<comment type="caution">
    <text evidence="1">The sequence shown here is derived from an EMBL/GenBank/DDBJ whole genome shotgun (WGS) entry which is preliminary data.</text>
</comment>
<accession>A0A225V224</accession>
<organism evidence="1 2">
    <name type="scientific">Phytophthora megakarya</name>
    <dbReference type="NCBI Taxonomy" id="4795"/>
    <lineage>
        <taxon>Eukaryota</taxon>
        <taxon>Sar</taxon>
        <taxon>Stramenopiles</taxon>
        <taxon>Oomycota</taxon>
        <taxon>Peronosporomycetes</taxon>
        <taxon>Peronosporales</taxon>
        <taxon>Peronosporaceae</taxon>
        <taxon>Phytophthora</taxon>
    </lineage>
</organism>
<protein>
    <submittedName>
        <fullName evidence="1">Uncharacterized protein</fullName>
    </submittedName>
</protein>
<dbReference type="Proteomes" id="UP000198211">
    <property type="component" value="Unassembled WGS sequence"/>
</dbReference>
<dbReference type="EMBL" id="NBNE01008411">
    <property type="protein sequence ID" value="OWY99510.1"/>
    <property type="molecule type" value="Genomic_DNA"/>
</dbReference>
<name>A0A225V224_9STRA</name>
<feature type="non-terminal residue" evidence="1">
    <location>
        <position position="1"/>
    </location>
</feature>